<dbReference type="Pfam" id="PF02210">
    <property type="entry name" value="Laminin_G_2"/>
    <property type="match status" value="1"/>
</dbReference>
<evidence type="ECO:0000256" key="2">
    <source>
        <dbReference type="ARBA" id="ARBA00022737"/>
    </source>
</evidence>
<accession>A0A8C4RUI4</accession>
<keyword evidence="5" id="KW-1185">Reference proteome</keyword>
<dbReference type="SMART" id="SM00210">
    <property type="entry name" value="TSPN"/>
    <property type="match status" value="1"/>
</dbReference>
<dbReference type="Proteomes" id="UP000694620">
    <property type="component" value="Chromosome 1"/>
</dbReference>
<dbReference type="Ensembl" id="ENSECRT00000007092.1">
    <property type="protein sequence ID" value="ENSECRP00000006980.1"/>
    <property type="gene ID" value="ENSECRG00000004653.1"/>
</dbReference>
<dbReference type="InterPro" id="IPR013320">
    <property type="entry name" value="ConA-like_dom_sf"/>
</dbReference>
<dbReference type="InterPro" id="IPR048287">
    <property type="entry name" value="TSPN-like_N"/>
</dbReference>
<dbReference type="CDD" id="cd00110">
    <property type="entry name" value="LamG"/>
    <property type="match status" value="1"/>
</dbReference>
<dbReference type="InterPro" id="IPR001791">
    <property type="entry name" value="Laminin_G"/>
</dbReference>
<dbReference type="Gene3D" id="2.60.120.200">
    <property type="match status" value="1"/>
</dbReference>
<feature type="domain" description="Thrombospondin-like N-terminal" evidence="3">
    <location>
        <begin position="33"/>
        <end position="220"/>
    </location>
</feature>
<dbReference type="SUPFAM" id="SSF49899">
    <property type="entry name" value="Concanavalin A-like lectins/glucanases"/>
    <property type="match status" value="1"/>
</dbReference>
<name>A0A8C4RUI4_ERPCA</name>
<proteinExistence type="predicted"/>
<evidence type="ECO:0000259" key="3">
    <source>
        <dbReference type="SMART" id="SM00210"/>
    </source>
</evidence>
<organism evidence="4 5">
    <name type="scientific">Erpetoichthys calabaricus</name>
    <name type="common">Rope fish</name>
    <name type="synonym">Calamoichthys calabaricus</name>
    <dbReference type="NCBI Taxonomy" id="27687"/>
    <lineage>
        <taxon>Eukaryota</taxon>
        <taxon>Metazoa</taxon>
        <taxon>Chordata</taxon>
        <taxon>Craniata</taxon>
        <taxon>Vertebrata</taxon>
        <taxon>Euteleostomi</taxon>
        <taxon>Actinopterygii</taxon>
        <taxon>Polypteriformes</taxon>
        <taxon>Polypteridae</taxon>
        <taxon>Erpetoichthys</taxon>
    </lineage>
</organism>
<reference evidence="4" key="2">
    <citation type="submission" date="2025-08" db="UniProtKB">
        <authorList>
            <consortium name="Ensembl"/>
        </authorList>
    </citation>
    <scope>IDENTIFICATION</scope>
</reference>
<evidence type="ECO:0000256" key="1">
    <source>
        <dbReference type="ARBA" id="ARBA00022729"/>
    </source>
</evidence>
<evidence type="ECO:0000313" key="4">
    <source>
        <dbReference type="Ensembl" id="ENSECRP00000006980.1"/>
    </source>
</evidence>
<reference evidence="4" key="3">
    <citation type="submission" date="2025-09" db="UniProtKB">
        <authorList>
            <consortium name="Ensembl"/>
        </authorList>
    </citation>
    <scope>IDENTIFICATION</scope>
</reference>
<evidence type="ECO:0000313" key="5">
    <source>
        <dbReference type="Proteomes" id="UP000694620"/>
    </source>
</evidence>
<dbReference type="AlphaFoldDB" id="A0A8C4RUI4"/>
<keyword evidence="2" id="KW-0677">Repeat</keyword>
<protein>
    <recommendedName>
        <fullName evidence="3">Thrombospondin-like N-terminal domain-containing protein</fullName>
    </recommendedName>
</protein>
<sequence>QNRCIFCLNIVLKYEQKMREINLICLFCYLADPVDILKVLQLHSLPEGVKKTTGFCPNRKTGTTDVAYRISKQSQISAPTKQIFSSRFPEDFSIMALVKPKAGLQAFLLSIYNDQGVQQLGVELGRSPVFLYEDHTGKPAPEDYPLFRGINLADGKWHRIALSVQKKSVTLIVDCKKRITKPLPRSASPIIDTKGIMVFGTRILDEEVFEVRMMYTDCEHFQKKITENSEKTMSL</sequence>
<dbReference type="GeneTree" id="ENSGT00940000159762"/>
<keyword evidence="1" id="KW-0732">Signal</keyword>
<reference evidence="4" key="1">
    <citation type="submission" date="2021-06" db="EMBL/GenBank/DDBJ databases">
        <authorList>
            <consortium name="Wellcome Sanger Institute Data Sharing"/>
        </authorList>
    </citation>
    <scope>NUCLEOTIDE SEQUENCE [LARGE SCALE GENOMIC DNA]</scope>
</reference>